<evidence type="ECO:0000259" key="2">
    <source>
        <dbReference type="Pfam" id="PF14661"/>
    </source>
</evidence>
<evidence type="ECO:0000313" key="3">
    <source>
        <dbReference type="Ensembl" id="ENSMMOP00000015480.1"/>
    </source>
</evidence>
<dbReference type="GO" id="GO:0008017">
    <property type="term" value="F:microtubule binding"/>
    <property type="evidence" value="ECO:0007669"/>
    <property type="project" value="TreeGrafter"/>
</dbReference>
<dbReference type="OMA" id="HFARYVA"/>
<reference evidence="3" key="1">
    <citation type="submission" date="2025-08" db="UniProtKB">
        <authorList>
            <consortium name="Ensembl"/>
        </authorList>
    </citation>
    <scope>IDENTIFICATION</scope>
</reference>
<dbReference type="GO" id="GO:1990498">
    <property type="term" value="C:mitotic spindle microtubule"/>
    <property type="evidence" value="ECO:0007669"/>
    <property type="project" value="TreeGrafter"/>
</dbReference>
<dbReference type="InterPro" id="IPR028163">
    <property type="entry name" value="HAUS_6_N"/>
</dbReference>
<proteinExistence type="predicted"/>
<dbReference type="PANTHER" id="PTHR16151:SF2">
    <property type="entry name" value="HAUS AUGMIN-LIKE COMPLEX SUBUNIT 6"/>
    <property type="match status" value="1"/>
</dbReference>
<accession>A0A3Q4BAT2</accession>
<evidence type="ECO:0000256" key="1">
    <source>
        <dbReference type="SAM" id="MobiDB-lite"/>
    </source>
</evidence>
<dbReference type="Pfam" id="PF14661">
    <property type="entry name" value="HAUS6_N"/>
    <property type="match status" value="1"/>
</dbReference>
<name>A0A3Q4BAT2_MOLML</name>
<dbReference type="STRING" id="94237.ENSMMOP00000015480"/>
<dbReference type="InterPro" id="IPR026797">
    <property type="entry name" value="HAUS_6"/>
</dbReference>
<feature type="region of interest" description="Disordered" evidence="1">
    <location>
        <begin position="578"/>
        <end position="599"/>
    </location>
</feature>
<dbReference type="GO" id="GO:0051225">
    <property type="term" value="P:spindle assembly"/>
    <property type="evidence" value="ECO:0007669"/>
    <property type="project" value="InterPro"/>
</dbReference>
<dbReference type="AlphaFoldDB" id="A0A3Q4BAT2"/>
<feature type="domain" description="HAUS augmin-like complex subunit 6 N-terminal" evidence="2">
    <location>
        <begin position="16"/>
        <end position="221"/>
    </location>
</feature>
<evidence type="ECO:0000313" key="4">
    <source>
        <dbReference type="Proteomes" id="UP000261620"/>
    </source>
</evidence>
<organism evidence="3 4">
    <name type="scientific">Mola mola</name>
    <name type="common">Ocean sunfish</name>
    <name type="synonym">Tetraodon mola</name>
    <dbReference type="NCBI Taxonomy" id="94237"/>
    <lineage>
        <taxon>Eukaryota</taxon>
        <taxon>Metazoa</taxon>
        <taxon>Chordata</taxon>
        <taxon>Craniata</taxon>
        <taxon>Vertebrata</taxon>
        <taxon>Euteleostomi</taxon>
        <taxon>Actinopterygii</taxon>
        <taxon>Neopterygii</taxon>
        <taxon>Teleostei</taxon>
        <taxon>Neoteleostei</taxon>
        <taxon>Acanthomorphata</taxon>
        <taxon>Eupercaria</taxon>
        <taxon>Tetraodontiformes</taxon>
        <taxon>Molidae</taxon>
        <taxon>Mola</taxon>
    </lineage>
</organism>
<dbReference type="PANTHER" id="PTHR16151">
    <property type="entry name" value="HAUS AUGMIN-LIKE COMPLEX SUBUNIT 6"/>
    <property type="match status" value="1"/>
</dbReference>
<reference evidence="3" key="2">
    <citation type="submission" date="2025-09" db="UniProtKB">
        <authorList>
            <consortium name="Ensembl"/>
        </authorList>
    </citation>
    <scope>IDENTIFICATION</scope>
</reference>
<sequence length="735" mass="82117">MMANPAVLQKRNGEYLWFSLIGLGFQPDVATSSIAGKSNINVKHINLGPNMFDKPNKDAFYIVTHFLLEKLNPSRFCEVCGRGRYCWPVLNHKADAEFRKVTCSWLREIMVSRRSKVVASLFLSPGGSRFISLMLNLANHVMLQEMKKFTTDGSWVPETAAIPTSSLYMARRKHDLISARFLKTAVDQDRFLHEYQRRAQVLVKSTMDLRAEGSKYDELLKYVTLELITGSKPRRVRSLWSAIDAMLSSTKEGQHAVESVLKGDVDQYVLDGTDRVLTIPRSLLERVEKLPHQLSSGQVYKDGQLNLLCVMELMNHALQLLREERRKISNAPKLNVSPTHLQEKYLTSHFTSRQKVSKEAIPEVRISIQELEAAWDRKWMDTVKDTPLVSFLSDDPALGFLSPMAPLSFEPAAEASGSVFSWYPATLPSEQGTPGEHLPGLFHINFPCYRNSSDKPPLTDLCLDLKASVRKTTRVQPKVGSSRTRTQILDLECENLADQFAEAVTASPSDGRAKGLDLEGLLGTLHGDPFSTRKQLPRTPESLIQDVKSSWRKALEEDEAQRLGRVVVVNDSASGRLAPLDEASESPVPPAGGITPVSQQGVSSLKVTQLWDTFHTDALDSSAVHFTLDHETLPELPSCDSLLSLDDELQSPPRSARHRLTQQLCDSDSFVEGRRRVSGHAGSALDRDWLKEPAKPAESADKVFSLDLETLSPQKTQEYSLPKLITFSPIDDMKC</sequence>
<dbReference type="GO" id="GO:0070652">
    <property type="term" value="C:HAUS complex"/>
    <property type="evidence" value="ECO:0007669"/>
    <property type="project" value="InterPro"/>
</dbReference>
<dbReference type="Proteomes" id="UP000261620">
    <property type="component" value="Unplaced"/>
</dbReference>
<protein>
    <recommendedName>
        <fullName evidence="2">HAUS augmin-like complex subunit 6 N-terminal domain-containing protein</fullName>
    </recommendedName>
</protein>
<keyword evidence="4" id="KW-1185">Reference proteome</keyword>
<dbReference type="Ensembl" id="ENSMMOT00000015733.1">
    <property type="protein sequence ID" value="ENSMMOP00000015480.1"/>
    <property type="gene ID" value="ENSMMOG00000011803.1"/>
</dbReference>